<organism evidence="1">
    <name type="scientific">Arundo donax</name>
    <name type="common">Giant reed</name>
    <name type="synonym">Donax arundinaceus</name>
    <dbReference type="NCBI Taxonomy" id="35708"/>
    <lineage>
        <taxon>Eukaryota</taxon>
        <taxon>Viridiplantae</taxon>
        <taxon>Streptophyta</taxon>
        <taxon>Embryophyta</taxon>
        <taxon>Tracheophyta</taxon>
        <taxon>Spermatophyta</taxon>
        <taxon>Magnoliopsida</taxon>
        <taxon>Liliopsida</taxon>
        <taxon>Poales</taxon>
        <taxon>Poaceae</taxon>
        <taxon>PACMAD clade</taxon>
        <taxon>Arundinoideae</taxon>
        <taxon>Arundineae</taxon>
        <taxon>Arundo</taxon>
    </lineage>
</organism>
<reference evidence="1" key="1">
    <citation type="submission" date="2014-09" db="EMBL/GenBank/DDBJ databases">
        <authorList>
            <person name="Magalhaes I.L.F."/>
            <person name="Oliveira U."/>
            <person name="Santos F.R."/>
            <person name="Vidigal T.H.D.A."/>
            <person name="Brescovit A.D."/>
            <person name="Santos A.J."/>
        </authorList>
    </citation>
    <scope>NUCLEOTIDE SEQUENCE</scope>
    <source>
        <tissue evidence="1">Shoot tissue taken approximately 20 cm above the soil surface</tissue>
    </source>
</reference>
<accession>A0A0A8YMZ3</accession>
<protein>
    <submittedName>
        <fullName evidence="1">Uncharacterized protein</fullName>
    </submittedName>
</protein>
<dbReference type="EMBL" id="GBRH01271420">
    <property type="protein sequence ID" value="JAD26475.1"/>
    <property type="molecule type" value="Transcribed_RNA"/>
</dbReference>
<dbReference type="AlphaFoldDB" id="A0A0A8YMZ3"/>
<name>A0A0A8YMZ3_ARUDO</name>
<evidence type="ECO:0000313" key="1">
    <source>
        <dbReference type="EMBL" id="JAD26475.1"/>
    </source>
</evidence>
<proteinExistence type="predicted"/>
<sequence length="72" mass="8372">MCATSRLHPMQGAVNKCRLRYQRQQEMVSQTTWMKRPKCLWFARTVLHRSVPKGKMNMVSGIISMKIYAVAT</sequence>
<reference evidence="1" key="2">
    <citation type="journal article" date="2015" name="Data Brief">
        <title>Shoot transcriptome of the giant reed, Arundo donax.</title>
        <authorList>
            <person name="Barrero R.A."/>
            <person name="Guerrero F.D."/>
            <person name="Moolhuijzen P."/>
            <person name="Goolsby J.A."/>
            <person name="Tidwell J."/>
            <person name="Bellgard S.E."/>
            <person name="Bellgard M.I."/>
        </authorList>
    </citation>
    <scope>NUCLEOTIDE SEQUENCE</scope>
    <source>
        <tissue evidence="1">Shoot tissue taken approximately 20 cm above the soil surface</tissue>
    </source>
</reference>